<dbReference type="PANTHER" id="PTHR37419">
    <property type="entry name" value="SERINE/THREONINE-PROTEIN KINASE TOXIN HIPA"/>
    <property type="match status" value="1"/>
</dbReference>
<feature type="domain" description="HipA N-terminal subdomain 1" evidence="5">
    <location>
        <begin position="6"/>
        <end position="105"/>
    </location>
</feature>
<evidence type="ECO:0000256" key="1">
    <source>
        <dbReference type="ARBA" id="ARBA00010164"/>
    </source>
</evidence>
<evidence type="ECO:0000256" key="3">
    <source>
        <dbReference type="ARBA" id="ARBA00022777"/>
    </source>
</evidence>
<keyword evidence="7" id="KW-1185">Reference proteome</keyword>
<proteinExistence type="inferred from homology"/>
<evidence type="ECO:0000313" key="7">
    <source>
        <dbReference type="Proteomes" id="UP000614272"/>
    </source>
</evidence>
<comment type="similarity">
    <text evidence="1">Belongs to the HipA Ser/Thr kinase family.</text>
</comment>
<dbReference type="EMBL" id="BMGJ01000011">
    <property type="protein sequence ID" value="GGD70191.1"/>
    <property type="molecule type" value="Genomic_DNA"/>
</dbReference>
<dbReference type="Pfam" id="PF13657">
    <property type="entry name" value="Couple_hipA"/>
    <property type="match status" value="1"/>
</dbReference>
<evidence type="ECO:0000313" key="6">
    <source>
        <dbReference type="EMBL" id="GGD70191.1"/>
    </source>
</evidence>
<evidence type="ECO:0000259" key="5">
    <source>
        <dbReference type="Pfam" id="PF13657"/>
    </source>
</evidence>
<dbReference type="GO" id="GO:0004674">
    <property type="term" value="F:protein serine/threonine kinase activity"/>
    <property type="evidence" value="ECO:0007669"/>
    <property type="project" value="UniProtKB-KW"/>
</dbReference>
<feature type="domain" description="HipA-like C-terminal" evidence="4">
    <location>
        <begin position="152"/>
        <end position="401"/>
    </location>
</feature>
<keyword evidence="2" id="KW-0808">Transferase</keyword>
<organism evidence="6 7">
    <name type="scientific">Lacimicrobium alkaliphilum</name>
    <dbReference type="NCBI Taxonomy" id="1526571"/>
    <lineage>
        <taxon>Bacteria</taxon>
        <taxon>Pseudomonadati</taxon>
        <taxon>Pseudomonadota</taxon>
        <taxon>Gammaproteobacteria</taxon>
        <taxon>Alteromonadales</taxon>
        <taxon>Alteromonadaceae</taxon>
        <taxon>Lacimicrobium</taxon>
    </lineage>
</organism>
<dbReference type="Proteomes" id="UP000614272">
    <property type="component" value="Unassembled WGS sequence"/>
</dbReference>
<dbReference type="InterPro" id="IPR017508">
    <property type="entry name" value="HipA_N1"/>
</dbReference>
<evidence type="ECO:0000256" key="2">
    <source>
        <dbReference type="ARBA" id="ARBA00022679"/>
    </source>
</evidence>
<dbReference type="InterPro" id="IPR012893">
    <property type="entry name" value="HipA-like_C"/>
</dbReference>
<dbReference type="InterPro" id="IPR052028">
    <property type="entry name" value="HipA_Ser/Thr_kinase"/>
</dbReference>
<evidence type="ECO:0000259" key="4">
    <source>
        <dbReference type="Pfam" id="PF07804"/>
    </source>
</evidence>
<keyword evidence="6" id="KW-0723">Serine/threonine-protein kinase</keyword>
<name>A0ABQ1RLB1_9ALTE</name>
<reference evidence="7" key="1">
    <citation type="journal article" date="2019" name="Int. J. Syst. Evol. Microbiol.">
        <title>The Global Catalogue of Microorganisms (GCM) 10K type strain sequencing project: providing services to taxonomists for standard genome sequencing and annotation.</title>
        <authorList>
            <consortium name="The Broad Institute Genomics Platform"/>
            <consortium name="The Broad Institute Genome Sequencing Center for Infectious Disease"/>
            <person name="Wu L."/>
            <person name="Ma J."/>
        </authorList>
    </citation>
    <scope>NUCLEOTIDE SEQUENCE [LARGE SCALE GENOMIC DNA]</scope>
    <source>
        <strain evidence="7">CGMCC 1.12923</strain>
    </source>
</reference>
<gene>
    <name evidence="6" type="primary">hipA</name>
    <name evidence="6" type="ORF">GCM10011357_26540</name>
</gene>
<dbReference type="NCBIfam" id="TIGR03071">
    <property type="entry name" value="couple_hipA"/>
    <property type="match status" value="1"/>
</dbReference>
<dbReference type="CDD" id="cd17808">
    <property type="entry name" value="HipA_Ec_like"/>
    <property type="match status" value="1"/>
</dbReference>
<dbReference type="PANTHER" id="PTHR37419:SF1">
    <property type="entry name" value="SERINE_THREONINE-PROTEIN KINASE TOXIN HIPA"/>
    <property type="match status" value="1"/>
</dbReference>
<protein>
    <submittedName>
        <fullName evidence="6">Serine/threonine protein kinase</fullName>
    </submittedName>
</protein>
<dbReference type="Pfam" id="PF07804">
    <property type="entry name" value="HipA_C"/>
    <property type="match status" value="1"/>
</dbReference>
<comment type="caution">
    <text evidence="6">The sequence shown here is derived from an EMBL/GenBank/DDBJ whole genome shotgun (WGS) entry which is preliminary data.</text>
</comment>
<accession>A0ABQ1RLB1</accession>
<sequence length="438" mass="49537">MTVNTLDIYMNGIKVGEYRRSRSGANSFVYDKSWLTSPGTRCISLSLPLREAPYNGPEVYNYFDNLLPDSREIRERIVARYNADSTEPFDILEQIGRDCVGAVQLVPHRSSPPQVKQIQAKPLDDEKVANILKGYQSQTPLGMLKEENDFRISLAGAQEKTALLYHDGQWCLPLHATPTTHIIKLPIGEIQSHDRIIDMTHSVENEYLCLKIAREYGFEVPECEIITPDDMKALAVKRFDRKLAADGSWIMRLPQEDFCQVTGTSPAKKYESDRGPAIKQIMKELMGASDPIADRSLFMRAQVLFWLLGATDGHAKNFSIFIEPANQYRLTPLYDILSAYPAISPKGLHERDLKLAMSLKGSKGRKYQCMMIQRRHFLATAKEVGFSENTMNKILDEMTLATEGVINKVAKDLPENFPAFISDPIFSGMRKYSERLSG</sequence>
<keyword evidence="3 6" id="KW-0418">Kinase</keyword>